<name>A0ABM6VZB9_9LACO</name>
<dbReference type="RefSeq" id="WP_109586025.1">
    <property type="nucleotide sequence ID" value="NZ_CP029477.1"/>
</dbReference>
<dbReference type="InterPro" id="IPR027417">
    <property type="entry name" value="P-loop_NTPase"/>
</dbReference>
<dbReference type="InterPro" id="IPR026866">
    <property type="entry name" value="CR006_AAA"/>
</dbReference>
<dbReference type="Pfam" id="PF13166">
    <property type="entry name" value="AAA_13"/>
    <property type="match status" value="1"/>
</dbReference>
<reference evidence="3 4" key="1">
    <citation type="submission" date="2018-05" db="EMBL/GenBank/DDBJ databases">
        <title>Reference genomes for bee gut microbiota database.</title>
        <authorList>
            <person name="Ellegaard K.M."/>
        </authorList>
    </citation>
    <scope>NUCLEOTIDE SEQUENCE [LARGE SCALE GENOMIC DNA]</scope>
    <source>
        <strain evidence="3 4">ESL0186</strain>
    </source>
</reference>
<feature type="coiled-coil region" evidence="1">
    <location>
        <begin position="412"/>
        <end position="449"/>
    </location>
</feature>
<dbReference type="Gene3D" id="3.40.50.300">
    <property type="entry name" value="P-loop containing nucleotide triphosphate hydrolases"/>
    <property type="match status" value="1"/>
</dbReference>
<dbReference type="SUPFAM" id="SSF75712">
    <property type="entry name" value="Rad50 coiled-coil Zn hook"/>
    <property type="match status" value="1"/>
</dbReference>
<evidence type="ECO:0000313" key="4">
    <source>
        <dbReference type="Proteomes" id="UP000246036"/>
    </source>
</evidence>
<evidence type="ECO:0000256" key="1">
    <source>
        <dbReference type="SAM" id="Coils"/>
    </source>
</evidence>
<dbReference type="SUPFAM" id="SSF52540">
    <property type="entry name" value="P-loop containing nucleoside triphosphate hydrolases"/>
    <property type="match status" value="1"/>
</dbReference>
<keyword evidence="1" id="KW-0175">Coiled coil</keyword>
<dbReference type="EMBL" id="CP029477">
    <property type="protein sequence ID" value="AWM74972.1"/>
    <property type="molecule type" value="Genomic_DNA"/>
</dbReference>
<gene>
    <name evidence="3" type="ORF">DKL58_02870</name>
</gene>
<protein>
    <recommendedName>
        <fullName evidence="2">Protein CR006 P-loop domain-containing protein</fullName>
    </recommendedName>
</protein>
<proteinExistence type="predicted"/>
<dbReference type="Proteomes" id="UP000246036">
    <property type="component" value="Chromosome"/>
</dbReference>
<evidence type="ECO:0000259" key="2">
    <source>
        <dbReference type="Pfam" id="PF13166"/>
    </source>
</evidence>
<sequence>MILNVKVPEEIFQNNGKNKDVNITGFKLKNFIFGKNGTGKSTIANKIKEQYENTYDVRVFQGYRQIIKEDEGLSAIALGEKNAKLQPEIDKKKSEISELMKEKEVANINFKTSKAAHKKENDEIENFYTSAASRIKQKYHSWMIMLNYDKRNFKEDKNKLVKYIENNKVKNYSLLILSESRAGKLKNCLNQKAMRKHDSKPINFPKMNKILKEVNHLVTKNITRSVALRFKSNDEENWVKKGLSIHKKGDFCAFCGSEISSDRWEDLNNYFNDEVKSFENELNKMSSKISNKIEQIGQIELVKKDWFYPQYGPGVDKINLKIKEKVTESIDFLGKLLKCVKKREANIFTSLSSIHLKIPNGLEELNESCSKIYSDNNAFGDNLKNEQDSAKVELRISEVAGELVNFSYFEKVKELEKLKEDEQKKYEIYEKKEEEIVTAKHELKKLLEQTKDESIAVEEINKKLNSLGNQSFILERVKNGDHKGQYGVKGRSISTLSTGEKNIVAFLWFMYDLKNSNKKSDKEMVVVFDDPMNSNDDGVQYLIIAELQKLLRAAKKSGIQIFILTHNTHFYINLRYKWWVGVGKPNYNKTTFYLEKCGTKTEVIQIKKADDDIQSSYDELWKEVKWLYDNDKPDFMLNPLRRIFETYQIFNGIDNMFINDPEARKLFDVNSHSIDDIKADLNGKGRDAIMNKVHGIFKYWHATEHFEHYWKKEE</sequence>
<organism evidence="3 4">
    <name type="scientific">Lactobacillus kullabergensis</name>
    <dbReference type="NCBI Taxonomy" id="1218493"/>
    <lineage>
        <taxon>Bacteria</taxon>
        <taxon>Bacillati</taxon>
        <taxon>Bacillota</taxon>
        <taxon>Bacilli</taxon>
        <taxon>Lactobacillales</taxon>
        <taxon>Lactobacillaceae</taxon>
        <taxon>Lactobacillus</taxon>
    </lineage>
</organism>
<feature type="domain" description="Protein CR006 P-loop" evidence="2">
    <location>
        <begin position="20"/>
        <end position="697"/>
    </location>
</feature>
<evidence type="ECO:0000313" key="3">
    <source>
        <dbReference type="EMBL" id="AWM74972.1"/>
    </source>
</evidence>
<keyword evidence="4" id="KW-1185">Reference proteome</keyword>
<accession>A0ABM6VZB9</accession>